<proteinExistence type="predicted"/>
<accession>A0A369ZDR2</accession>
<dbReference type="AlphaFoldDB" id="A0A369ZDR2"/>
<gene>
    <name evidence="2" type="ORF">DPV98_07040</name>
</gene>
<feature type="transmembrane region" description="Helical" evidence="1">
    <location>
        <begin position="134"/>
        <end position="152"/>
    </location>
</feature>
<dbReference type="RefSeq" id="WP_111313207.1">
    <property type="nucleotide sequence ID" value="NZ_CAUPAH010000003.1"/>
</dbReference>
<feature type="transmembrane region" description="Helical" evidence="1">
    <location>
        <begin position="110"/>
        <end position="128"/>
    </location>
</feature>
<dbReference type="STRING" id="735.B0185_06670"/>
<feature type="transmembrane region" description="Helical" evidence="1">
    <location>
        <begin position="22"/>
        <end position="40"/>
    </location>
</feature>
<dbReference type="EMBL" id="QEQD01000007">
    <property type="protein sequence ID" value="RDF02596.1"/>
    <property type="molecule type" value="Genomic_DNA"/>
</dbReference>
<comment type="caution">
    <text evidence="2">The sequence shown here is derived from an EMBL/GenBank/DDBJ whole genome shotgun (WGS) entry which is preliminary data.</text>
</comment>
<name>A0A369ZDR2_HAEPH</name>
<keyword evidence="1" id="KW-0812">Transmembrane</keyword>
<evidence type="ECO:0000256" key="1">
    <source>
        <dbReference type="SAM" id="Phobius"/>
    </source>
</evidence>
<dbReference type="InterPro" id="IPR007339">
    <property type="entry name" value="RclC-like"/>
</dbReference>
<keyword evidence="1" id="KW-0472">Membrane</keyword>
<dbReference type="PANTHER" id="PTHR40106:SF1">
    <property type="entry name" value="INNER MEMBRANE PROTEIN RCLC"/>
    <property type="match status" value="1"/>
</dbReference>
<evidence type="ECO:0000313" key="2">
    <source>
        <dbReference type="EMBL" id="RDF02596.1"/>
    </source>
</evidence>
<keyword evidence="1" id="KW-1133">Transmembrane helix</keyword>
<reference evidence="2 3" key="1">
    <citation type="submission" date="2018-05" db="EMBL/GenBank/DDBJ databases">
        <title>Draft Genome Sequences for a Diverse set of 7 Haemophilus Species.</title>
        <authorList>
            <person name="Nichols M."/>
            <person name="Topaz N."/>
            <person name="Wang X."/>
            <person name="Wang X."/>
            <person name="Boxrud D."/>
        </authorList>
    </citation>
    <scope>NUCLEOTIDE SEQUENCE [LARGE SCALE GENOMIC DNA]</scope>
    <source>
        <strain evidence="2 3">C2010039593</strain>
    </source>
</reference>
<dbReference type="GO" id="GO:0005886">
    <property type="term" value="C:plasma membrane"/>
    <property type="evidence" value="ECO:0007669"/>
    <property type="project" value="TreeGrafter"/>
</dbReference>
<evidence type="ECO:0000313" key="3">
    <source>
        <dbReference type="Proteomes" id="UP000253999"/>
    </source>
</evidence>
<protein>
    <submittedName>
        <fullName evidence="2">DUF417 domain-containing protein</fullName>
    </submittedName>
</protein>
<dbReference type="GO" id="GO:1901530">
    <property type="term" value="P:response to hypochlorite"/>
    <property type="evidence" value="ECO:0007669"/>
    <property type="project" value="TreeGrafter"/>
</dbReference>
<organism evidence="2 3">
    <name type="scientific">Haemophilus parahaemolyticus</name>
    <dbReference type="NCBI Taxonomy" id="735"/>
    <lineage>
        <taxon>Bacteria</taxon>
        <taxon>Pseudomonadati</taxon>
        <taxon>Pseudomonadota</taxon>
        <taxon>Gammaproteobacteria</taxon>
        <taxon>Pasteurellales</taxon>
        <taxon>Pasteurellaceae</taxon>
        <taxon>Haemophilus</taxon>
    </lineage>
</organism>
<sequence length="211" mass="22993">MSAFNAFVEFVAKIVAPMQRQFINFIRIAIFIVMVWIGGLKVCQYEADGIAHFVSNSPFFSYMYKKGPNLVENDKGEMVMEYTLHKNPEGKMVAKNIEWHKENGTYTTSYIIGAIIVTVGILTLAGIWNATAGLAGGLLTFGMSIVTLSFLITTPEAWVPNLGGDLPTPAYGFPYLSGVGRLVIKDIIMMAGGLTAAAECANRILARKRAA</sequence>
<dbReference type="PANTHER" id="PTHR40106">
    <property type="entry name" value="INNER MEMBRANE PROTEIN RCLC"/>
    <property type="match status" value="1"/>
</dbReference>
<dbReference type="Pfam" id="PF04224">
    <property type="entry name" value="DUF417"/>
    <property type="match status" value="1"/>
</dbReference>
<dbReference type="Proteomes" id="UP000253999">
    <property type="component" value="Unassembled WGS sequence"/>
</dbReference>